<dbReference type="STRING" id="1642646.ING2E5A_0719"/>
<evidence type="ECO:0000313" key="2">
    <source>
        <dbReference type="Proteomes" id="UP000178485"/>
    </source>
</evidence>
<dbReference type="AlphaFoldDB" id="A0A1G4G4S8"/>
<gene>
    <name evidence="1" type="ORF">ING2E5A_0719</name>
</gene>
<reference evidence="1 2" key="1">
    <citation type="submission" date="2016-08" db="EMBL/GenBank/DDBJ databases">
        <authorList>
            <person name="Seilhamer J.J."/>
        </authorList>
    </citation>
    <scope>NUCLEOTIDE SEQUENCE [LARGE SCALE GENOMIC DNA]</scope>
    <source>
        <strain evidence="1">ING2-E5A</strain>
    </source>
</reference>
<dbReference type="EMBL" id="LT608328">
    <property type="protein sequence ID" value="SCM56094.1"/>
    <property type="molecule type" value="Genomic_DNA"/>
</dbReference>
<evidence type="ECO:0000313" key="1">
    <source>
        <dbReference type="EMBL" id="SCM56094.1"/>
    </source>
</evidence>
<organism evidence="1 2">
    <name type="scientific">Petrimonas mucosa</name>
    <dbReference type="NCBI Taxonomy" id="1642646"/>
    <lineage>
        <taxon>Bacteria</taxon>
        <taxon>Pseudomonadati</taxon>
        <taxon>Bacteroidota</taxon>
        <taxon>Bacteroidia</taxon>
        <taxon>Bacteroidales</taxon>
        <taxon>Dysgonomonadaceae</taxon>
        <taxon>Petrimonas</taxon>
    </lineage>
</organism>
<name>A0A1G4G4S8_9BACT</name>
<keyword evidence="2" id="KW-1185">Reference proteome</keyword>
<accession>A0A1G4G4S8</accession>
<dbReference type="Proteomes" id="UP000178485">
    <property type="component" value="Chromosome i"/>
</dbReference>
<proteinExistence type="predicted"/>
<protein>
    <submittedName>
        <fullName evidence="1">Uncharacterized protein</fullName>
    </submittedName>
</protein>
<dbReference type="RefSeq" id="WP_071136200.1">
    <property type="nucleotide sequence ID" value="NZ_DUQN01000136.1"/>
</dbReference>
<dbReference type="KEGG" id="pmuc:ING2E5A_0719"/>
<sequence length="232" mass="27106">MIKLSDYLDYLYSEIIQARKKADEKSVQVAKEYANHEYLKFFKAPRFTFPSIKMDIPLKVSNISAQSKYDFKLDNEKFLNELNERIVTVNREKQLNISPVTKEEIQSTEFTELFKTLEKKDQKLVKNINDEIKKIDISPQITLLNKRVFTPQDSKVEAERAEMKRILTETIANSYSLVSTKLNDIYIDPNTTGAEDKDKLFINLHIEMEEEGLRIKSITDKNGQPVEEIIFE</sequence>